<dbReference type="EMBL" id="MOBZ01000001">
    <property type="protein sequence ID" value="ROO13840.1"/>
    <property type="molecule type" value="Genomic_DNA"/>
</dbReference>
<comment type="caution">
    <text evidence="1">The sequence shown here is derived from an EMBL/GenBank/DDBJ whole genome shotgun (WGS) entry which is preliminary data.</text>
</comment>
<proteinExistence type="predicted"/>
<dbReference type="GO" id="GO:0008168">
    <property type="term" value="F:methyltransferase activity"/>
    <property type="evidence" value="ECO:0007669"/>
    <property type="project" value="UniProtKB-KW"/>
</dbReference>
<reference evidence="1 2" key="1">
    <citation type="submission" date="2016-10" db="EMBL/GenBank/DDBJ databases">
        <title>Comparative genome analysis of multiple Pseudomonas spp. focuses on biocontrol and plant growth promoting traits.</title>
        <authorList>
            <person name="Tao X.-Y."/>
            <person name="Taylor C.G."/>
        </authorList>
    </citation>
    <scope>NUCLEOTIDE SEQUENCE [LARGE SCALE GENOMIC DNA]</scope>
    <source>
        <strain evidence="1 2">36G2</strain>
    </source>
</reference>
<dbReference type="AlphaFoldDB" id="A0A423PDC5"/>
<sequence length="253" mass="27118">MKVDNEVMALLSASRTEGNKLFITGGQLDKNLYQRLDKTLKAAGGKWNTKVKAHLFDGDAADAIENILMTGEVTVPQDFGFFPTPPHVAKQAADLAMIGDGMMVLEPSAGRGALAVAANSAAVGVMVDMHELLPDNHKALIGLKLPLSGVSEPGDFLQVDPKPIYDRVLMNPPFDKKRSDIHHVVHALKFLKPGGRLVAIMPSGVTFRDDALTRDFRGIVEQRGGSIETLPEASFKQSGTMVNTVLVVIPAAA</sequence>
<evidence type="ECO:0000313" key="2">
    <source>
        <dbReference type="Proteomes" id="UP000283619"/>
    </source>
</evidence>
<dbReference type="Gene3D" id="3.40.50.150">
    <property type="entry name" value="Vaccinia Virus protein VP39"/>
    <property type="match status" value="1"/>
</dbReference>
<protein>
    <submittedName>
        <fullName evidence="1">SAM-dependent methyltransferase</fullName>
    </submittedName>
</protein>
<dbReference type="SUPFAM" id="SSF53335">
    <property type="entry name" value="S-adenosyl-L-methionine-dependent methyltransferases"/>
    <property type="match status" value="1"/>
</dbReference>
<dbReference type="RefSeq" id="WP_123592860.1">
    <property type="nucleotide sequence ID" value="NZ_MOBZ01000001.1"/>
</dbReference>
<dbReference type="PRINTS" id="PR00507">
    <property type="entry name" value="N12N6MTFRASE"/>
</dbReference>
<keyword evidence="1" id="KW-0808">Transferase</keyword>
<dbReference type="GO" id="GO:0032259">
    <property type="term" value="P:methylation"/>
    <property type="evidence" value="ECO:0007669"/>
    <property type="project" value="UniProtKB-KW"/>
</dbReference>
<dbReference type="InterPro" id="IPR029063">
    <property type="entry name" value="SAM-dependent_MTases_sf"/>
</dbReference>
<organism evidence="1 2">
    <name type="scientific">Pseudomonas fluorescens</name>
    <dbReference type="NCBI Taxonomy" id="294"/>
    <lineage>
        <taxon>Bacteria</taxon>
        <taxon>Pseudomonadati</taxon>
        <taxon>Pseudomonadota</taxon>
        <taxon>Gammaproteobacteria</taxon>
        <taxon>Pseudomonadales</taxon>
        <taxon>Pseudomonadaceae</taxon>
        <taxon>Pseudomonas</taxon>
    </lineage>
</organism>
<evidence type="ECO:0000313" key="1">
    <source>
        <dbReference type="EMBL" id="ROO13840.1"/>
    </source>
</evidence>
<accession>A0A423PDC5</accession>
<keyword evidence="1" id="KW-0489">Methyltransferase</keyword>
<gene>
    <name evidence="1" type="ORF">BK673_01840</name>
</gene>
<name>A0A423PDC5_PSEFL</name>
<dbReference type="CDD" id="cd02440">
    <property type="entry name" value="AdoMet_MTases"/>
    <property type="match status" value="1"/>
</dbReference>
<dbReference type="Proteomes" id="UP000283619">
    <property type="component" value="Unassembled WGS sequence"/>
</dbReference>